<sequence length="296" mass="31236">MSETQLKTNERTALRGSTWFITGIGRGLGRHIALEVLRGGGRVAGTVRSRAHAEELHRQFPGQLWTAELDLSDFAKIPATFQAAAAHFGRIHAVVNNAAYSLLGAAEELELEAINHIIATNMTGSIELARAAVAHMRPLGGGRLLQVSSSAGQAAFAGLSLYCATKWGIEGFIESLAQEVAGFGIQTTLVEPGTIRTDFGSSGVLSPELDAYRDGPVGMMRQMATGGYLAPGDPAKMAKAIVATFEAEAAPPRLALGQDAYGYIKAALLSRLDQLEKYKVVDTDCDPAPDAAVSGQ</sequence>
<dbReference type="SUPFAM" id="SSF51735">
    <property type="entry name" value="NAD(P)-binding Rossmann-fold domains"/>
    <property type="match status" value="1"/>
</dbReference>
<dbReference type="NCBIfam" id="NF005065">
    <property type="entry name" value="PRK06482.1"/>
    <property type="match status" value="1"/>
</dbReference>
<dbReference type="PROSITE" id="PS00061">
    <property type="entry name" value="ADH_SHORT"/>
    <property type="match status" value="1"/>
</dbReference>
<dbReference type="PANTHER" id="PTHR43976:SF16">
    <property type="entry name" value="SHORT-CHAIN DEHYDROGENASE_REDUCTASE FAMILY PROTEIN"/>
    <property type="match status" value="1"/>
</dbReference>
<organism evidence="4 5">
    <name type="scientific">Paludibaculum fermentans</name>
    <dbReference type="NCBI Taxonomy" id="1473598"/>
    <lineage>
        <taxon>Bacteria</taxon>
        <taxon>Pseudomonadati</taxon>
        <taxon>Acidobacteriota</taxon>
        <taxon>Terriglobia</taxon>
        <taxon>Bryobacterales</taxon>
        <taxon>Bryobacteraceae</taxon>
        <taxon>Paludibaculum</taxon>
    </lineage>
</organism>
<dbReference type="InterPro" id="IPR020904">
    <property type="entry name" value="Sc_DH/Rdtase_CS"/>
</dbReference>
<dbReference type="AlphaFoldDB" id="A0A7S7NW91"/>
<dbReference type="PRINTS" id="PR00081">
    <property type="entry name" value="GDHRDH"/>
</dbReference>
<dbReference type="GO" id="GO:0016491">
    <property type="term" value="F:oxidoreductase activity"/>
    <property type="evidence" value="ECO:0007669"/>
    <property type="project" value="UniProtKB-KW"/>
</dbReference>
<evidence type="ECO:0000256" key="3">
    <source>
        <dbReference type="RuleBase" id="RU000363"/>
    </source>
</evidence>
<name>A0A7S7NW91_PALFE</name>
<dbReference type="InterPro" id="IPR002347">
    <property type="entry name" value="SDR_fam"/>
</dbReference>
<keyword evidence="5" id="KW-1185">Reference proteome</keyword>
<reference evidence="4 5" key="1">
    <citation type="submission" date="2020-10" db="EMBL/GenBank/DDBJ databases">
        <title>Complete genome sequence of Paludibaculum fermentans P105T, a facultatively anaerobic acidobacterium capable of dissimilatory Fe(III) reduction.</title>
        <authorList>
            <person name="Dedysh S.N."/>
            <person name="Beletsky A.V."/>
            <person name="Kulichevskaya I.S."/>
            <person name="Mardanov A.V."/>
            <person name="Ravin N.V."/>
        </authorList>
    </citation>
    <scope>NUCLEOTIDE SEQUENCE [LARGE SCALE GENOMIC DNA]</scope>
    <source>
        <strain evidence="4 5">P105</strain>
    </source>
</reference>
<dbReference type="Proteomes" id="UP000593892">
    <property type="component" value="Chromosome"/>
</dbReference>
<comment type="similarity">
    <text evidence="1 3">Belongs to the short-chain dehydrogenases/reductases (SDR) family.</text>
</comment>
<dbReference type="Gene3D" id="3.40.50.720">
    <property type="entry name" value="NAD(P)-binding Rossmann-like Domain"/>
    <property type="match status" value="1"/>
</dbReference>
<dbReference type="InterPro" id="IPR036291">
    <property type="entry name" value="NAD(P)-bd_dom_sf"/>
</dbReference>
<proteinExistence type="inferred from homology"/>
<keyword evidence="2" id="KW-0560">Oxidoreductase</keyword>
<evidence type="ECO:0000313" key="5">
    <source>
        <dbReference type="Proteomes" id="UP000593892"/>
    </source>
</evidence>
<gene>
    <name evidence="4" type="ORF">IRI77_10430</name>
</gene>
<dbReference type="KEGG" id="pfer:IRI77_10430"/>
<evidence type="ECO:0000256" key="1">
    <source>
        <dbReference type="ARBA" id="ARBA00006484"/>
    </source>
</evidence>
<evidence type="ECO:0000256" key="2">
    <source>
        <dbReference type="ARBA" id="ARBA00023002"/>
    </source>
</evidence>
<accession>A0A7S7NW91</accession>
<dbReference type="EMBL" id="CP063849">
    <property type="protein sequence ID" value="QOY90344.1"/>
    <property type="molecule type" value="Genomic_DNA"/>
</dbReference>
<dbReference type="InterPro" id="IPR051911">
    <property type="entry name" value="SDR_oxidoreductase"/>
</dbReference>
<dbReference type="RefSeq" id="WP_194452009.1">
    <property type="nucleotide sequence ID" value="NZ_CP063849.1"/>
</dbReference>
<evidence type="ECO:0000313" key="4">
    <source>
        <dbReference type="EMBL" id="QOY90344.1"/>
    </source>
</evidence>
<dbReference type="PANTHER" id="PTHR43976">
    <property type="entry name" value="SHORT CHAIN DEHYDROGENASE"/>
    <property type="match status" value="1"/>
</dbReference>
<protein>
    <submittedName>
        <fullName evidence="4">SDR family oxidoreductase</fullName>
    </submittedName>
</protein>
<dbReference type="PRINTS" id="PR00080">
    <property type="entry name" value="SDRFAMILY"/>
</dbReference>
<dbReference type="Pfam" id="PF00106">
    <property type="entry name" value="adh_short"/>
    <property type="match status" value="1"/>
</dbReference>